<protein>
    <submittedName>
        <fullName evidence="1">Uncharacterized protein</fullName>
    </submittedName>
</protein>
<reference evidence="1 2" key="1">
    <citation type="submission" date="2016-10" db="EMBL/GenBank/DDBJ databases">
        <authorList>
            <person name="de Groot N.N."/>
        </authorList>
    </citation>
    <scope>NUCLEOTIDE SEQUENCE [LARGE SCALE GENOMIC DNA]</scope>
    <source>
        <strain evidence="1 2">CGMCC 1.9109</strain>
    </source>
</reference>
<accession>A0A1G6ZFV0</accession>
<name>A0A1G6ZFV0_9PROT</name>
<sequence length="120" mass="13552">MSKRGNADAYDGLLEQYLEICNRAMEQNRDRFPYSQIWEAGEQALSGRAVELAVVDDAPKAHKCVTLEACKINSEPNGKAAEDPPVMRLSASYLEDVVAHPDKYIENPSLIDWDWLTIRK</sequence>
<proteinExistence type="predicted"/>
<dbReference type="Proteomes" id="UP000183685">
    <property type="component" value="Unassembled WGS sequence"/>
</dbReference>
<gene>
    <name evidence="1" type="ORF">SAMN04488071_1793</name>
</gene>
<evidence type="ECO:0000313" key="2">
    <source>
        <dbReference type="Proteomes" id="UP000183685"/>
    </source>
</evidence>
<dbReference type="OrthoDB" id="8480932at2"/>
<dbReference type="RefSeq" id="WP_068304589.1">
    <property type="nucleotide sequence ID" value="NZ_FNAK01000004.1"/>
</dbReference>
<keyword evidence="2" id="KW-1185">Reference proteome</keyword>
<evidence type="ECO:0000313" key="1">
    <source>
        <dbReference type="EMBL" id="SDE01331.1"/>
    </source>
</evidence>
<dbReference type="EMBL" id="FNAK01000004">
    <property type="protein sequence ID" value="SDE01331.1"/>
    <property type="molecule type" value="Genomic_DNA"/>
</dbReference>
<organism evidence="1 2">
    <name type="scientific">Kordiimonas lacus</name>
    <dbReference type="NCBI Taxonomy" id="637679"/>
    <lineage>
        <taxon>Bacteria</taxon>
        <taxon>Pseudomonadati</taxon>
        <taxon>Pseudomonadota</taxon>
        <taxon>Alphaproteobacteria</taxon>
        <taxon>Kordiimonadales</taxon>
        <taxon>Kordiimonadaceae</taxon>
        <taxon>Kordiimonas</taxon>
    </lineage>
</organism>
<dbReference type="AlphaFoldDB" id="A0A1G6ZFV0"/>